<dbReference type="PROSITE" id="PS51257">
    <property type="entry name" value="PROKAR_LIPOPROTEIN"/>
    <property type="match status" value="1"/>
</dbReference>
<accession>A0ABV3LQC5</accession>
<feature type="signal peptide" evidence="5">
    <location>
        <begin position="1"/>
        <end position="32"/>
    </location>
</feature>
<evidence type="ECO:0000313" key="7">
    <source>
        <dbReference type="Proteomes" id="UP001553843"/>
    </source>
</evidence>
<dbReference type="RefSeq" id="WP_359775480.1">
    <property type="nucleotide sequence ID" value="NZ_JBEYRR010000002.1"/>
</dbReference>
<proteinExistence type="inferred from homology"/>
<dbReference type="Gene3D" id="3.40.50.1980">
    <property type="entry name" value="Nitrogenase molybdenum iron protein domain"/>
    <property type="match status" value="2"/>
</dbReference>
<dbReference type="InterPro" id="IPR006127">
    <property type="entry name" value="ZnuA-like"/>
</dbReference>
<dbReference type="InterPro" id="IPR050492">
    <property type="entry name" value="Bact_metal-bind_prot9"/>
</dbReference>
<reference evidence="6 7" key="1">
    <citation type="submission" date="2024-06" db="EMBL/GenBank/DDBJ databases">
        <title>The Natural Products Discovery Center: Release of the First 8490 Sequenced Strains for Exploring Actinobacteria Biosynthetic Diversity.</title>
        <authorList>
            <person name="Kalkreuter E."/>
            <person name="Kautsar S.A."/>
            <person name="Yang D."/>
            <person name="Bader C.D."/>
            <person name="Teijaro C.N."/>
            <person name="Fluegel L."/>
            <person name="Davis C.M."/>
            <person name="Simpson J.R."/>
            <person name="Lauterbach L."/>
            <person name="Steele A.D."/>
            <person name="Gui C."/>
            <person name="Meng S."/>
            <person name="Li G."/>
            <person name="Viehrig K."/>
            <person name="Ye F."/>
            <person name="Su P."/>
            <person name="Kiefer A.F."/>
            <person name="Nichols A."/>
            <person name="Cepeda A.J."/>
            <person name="Yan W."/>
            <person name="Fan B."/>
            <person name="Jiang Y."/>
            <person name="Adhikari A."/>
            <person name="Zheng C.-J."/>
            <person name="Schuster L."/>
            <person name="Cowan T.M."/>
            <person name="Smanski M.J."/>
            <person name="Chevrette M.G."/>
            <person name="De Carvalho L.P.S."/>
            <person name="Shen B."/>
        </authorList>
    </citation>
    <scope>NUCLEOTIDE SEQUENCE [LARGE SCALE GENOMIC DNA]</scope>
    <source>
        <strain evidence="6 7">NPDC047833</strain>
    </source>
</reference>
<feature type="region of interest" description="Disordered" evidence="4">
    <location>
        <begin position="125"/>
        <end position="162"/>
    </location>
</feature>
<dbReference type="SUPFAM" id="SSF53807">
    <property type="entry name" value="Helical backbone' metal receptor"/>
    <property type="match status" value="1"/>
</dbReference>
<name>A0ABV3LQC5_9ACTN</name>
<gene>
    <name evidence="6" type="ORF">AB0887_06755</name>
</gene>
<dbReference type="Proteomes" id="UP001553843">
    <property type="component" value="Unassembled WGS sequence"/>
</dbReference>
<evidence type="ECO:0000256" key="1">
    <source>
        <dbReference type="ARBA" id="ARBA00011028"/>
    </source>
</evidence>
<keyword evidence="2" id="KW-0813">Transport</keyword>
<comment type="caution">
    <text evidence="6">The sequence shown here is derived from an EMBL/GenBank/DDBJ whole genome shotgun (WGS) entry which is preliminary data.</text>
</comment>
<feature type="compositionally biased region" description="Basic and acidic residues" evidence="4">
    <location>
        <begin position="125"/>
        <end position="161"/>
    </location>
</feature>
<protein>
    <submittedName>
        <fullName evidence="6">Metal ABC transporter substrate-binding protein</fullName>
    </submittedName>
</protein>
<feature type="chain" id="PRO_5047026365" evidence="5">
    <location>
        <begin position="33"/>
        <end position="334"/>
    </location>
</feature>
<dbReference type="PANTHER" id="PTHR42953">
    <property type="entry name" value="HIGH-AFFINITY ZINC UPTAKE SYSTEM PROTEIN ZNUA-RELATED"/>
    <property type="match status" value="1"/>
</dbReference>
<sequence>MNVRRRLIPTAALASATVLGLTALTACSSSGADDKDGKLDVVASFYPMQYLAEQIGGDHVSVTNLTEPGQEPHDLDIPAKQRGQLEESDVALYLKGLQPAVDAAIDQSGIETKVDAAALTSMEKHGTEVGGHADEHDEHKDEHGEEGHEGHGHGHSHEGSDPHIWLDPVKYAEVAEGVGKALEKADPDHASTYKKNTAKLVKKLDGLNKRFEDGLKNTKAPAPKVFITTHAAFGYLAERYGLTEEAISGLDPEGEPSAKRVKDLQKMAKADGVTTVFYETLVSDETAKTLAKDAGLKTDVLDPIEGITGKSRGDDYIEVMDSNLQALRKALGTK</sequence>
<evidence type="ECO:0000256" key="2">
    <source>
        <dbReference type="ARBA" id="ARBA00022448"/>
    </source>
</evidence>
<evidence type="ECO:0000256" key="3">
    <source>
        <dbReference type="ARBA" id="ARBA00022729"/>
    </source>
</evidence>
<comment type="similarity">
    <text evidence="1">Belongs to the bacterial solute-binding protein 9 family.</text>
</comment>
<keyword evidence="7" id="KW-1185">Reference proteome</keyword>
<organism evidence="6 7">
    <name type="scientific">Streptomyces huasconensis</name>
    <dbReference type="NCBI Taxonomy" id="1854574"/>
    <lineage>
        <taxon>Bacteria</taxon>
        <taxon>Bacillati</taxon>
        <taxon>Actinomycetota</taxon>
        <taxon>Actinomycetes</taxon>
        <taxon>Kitasatosporales</taxon>
        <taxon>Streptomycetaceae</taxon>
        <taxon>Streptomyces</taxon>
    </lineage>
</organism>
<dbReference type="PANTHER" id="PTHR42953:SF3">
    <property type="entry name" value="HIGH-AFFINITY ZINC UPTAKE SYSTEM PROTEIN ZNUA"/>
    <property type="match status" value="1"/>
</dbReference>
<keyword evidence="3 5" id="KW-0732">Signal</keyword>
<evidence type="ECO:0000256" key="5">
    <source>
        <dbReference type="SAM" id="SignalP"/>
    </source>
</evidence>
<evidence type="ECO:0000256" key="4">
    <source>
        <dbReference type="SAM" id="MobiDB-lite"/>
    </source>
</evidence>
<dbReference type="EMBL" id="JBEYRS010000002">
    <property type="protein sequence ID" value="MEW2361661.1"/>
    <property type="molecule type" value="Genomic_DNA"/>
</dbReference>
<evidence type="ECO:0000313" key="6">
    <source>
        <dbReference type="EMBL" id="MEW2361661.1"/>
    </source>
</evidence>
<dbReference type="Pfam" id="PF01297">
    <property type="entry name" value="ZnuA"/>
    <property type="match status" value="1"/>
</dbReference>